<comment type="caution">
    <text evidence="2">The sequence shown here is derived from an EMBL/GenBank/DDBJ whole genome shotgun (WGS) entry which is preliminary data.</text>
</comment>
<dbReference type="AlphaFoldDB" id="A0A6A1UHY9"/>
<accession>A0A6A1UHY9</accession>
<dbReference type="PANTHER" id="PTHR35122">
    <property type="entry name" value="OSJNBA0093F12.14 PROTEIN"/>
    <property type="match status" value="1"/>
</dbReference>
<reference evidence="2" key="3">
    <citation type="submission" date="2019-09" db="EMBL/GenBank/DDBJ databases">
        <authorList>
            <person name="Gao Z."/>
        </authorList>
    </citation>
    <scope>NUCLEOTIDE SEQUENCE</scope>
    <source>
        <tissue evidence="2">Leaves</tissue>
    </source>
</reference>
<evidence type="ECO:0000256" key="1">
    <source>
        <dbReference type="SAM" id="MobiDB-lite"/>
    </source>
</evidence>
<reference evidence="2" key="1">
    <citation type="submission" date="2018-07" db="EMBL/GenBank/DDBJ databases">
        <authorList>
            <person name="Gao Z.-S."/>
            <person name="Jia H.-M."/>
            <person name="Jia H.-J."/>
            <person name="Cai Q.-L."/>
            <person name="Wang Y."/>
            <person name="Zhao H.-B."/>
        </authorList>
    </citation>
    <scope>NUCLEOTIDE SEQUENCE</scope>
    <source>
        <tissue evidence="2">Leaves</tissue>
    </source>
</reference>
<dbReference type="InterPro" id="IPR039291">
    <property type="entry name" value="At5g17165-like"/>
</dbReference>
<dbReference type="Proteomes" id="UP000516437">
    <property type="component" value="Chromosome 7"/>
</dbReference>
<proteinExistence type="predicted"/>
<feature type="region of interest" description="Disordered" evidence="1">
    <location>
        <begin position="69"/>
        <end position="100"/>
    </location>
</feature>
<evidence type="ECO:0000313" key="3">
    <source>
        <dbReference type="EMBL" id="KAB1207427.1"/>
    </source>
</evidence>
<dbReference type="EMBL" id="RXIC02000410">
    <property type="protein sequence ID" value="KAB1199842.1"/>
    <property type="molecule type" value="Genomic_DNA"/>
</dbReference>
<evidence type="ECO:0000313" key="2">
    <source>
        <dbReference type="EMBL" id="KAB1199842.1"/>
    </source>
</evidence>
<sequence length="128" mass="14432">MADVDKDKSLQRSVLVFAALQTTVEMRDDKRSQQCDMHNRRAAHTSVYDKNPDEHHPTVVPDYVIPPESETYWAPHPQTGVFGPPAEHTTTSGERGFHSSAADVGQDSVLEQQAWFRHTGLEDLEKPH</sequence>
<dbReference type="PANTHER" id="PTHR35122:SF2">
    <property type="entry name" value="OS04G0598000 PROTEIN"/>
    <property type="match status" value="1"/>
</dbReference>
<evidence type="ECO:0000313" key="4">
    <source>
        <dbReference type="Proteomes" id="UP000516437"/>
    </source>
</evidence>
<reference evidence="2 4" key="2">
    <citation type="journal article" date="2019" name="Plant Biotechnol. J.">
        <title>The red bayberry genome and genetic basis of sex determination.</title>
        <authorList>
            <person name="Jia H.M."/>
            <person name="Jia H.J."/>
            <person name="Cai Q.L."/>
            <person name="Wang Y."/>
            <person name="Zhao H.B."/>
            <person name="Yang W.F."/>
            <person name="Wang G.Y."/>
            <person name="Li Y.H."/>
            <person name="Zhan D.L."/>
            <person name="Shen Y.T."/>
            <person name="Niu Q.F."/>
            <person name="Chang L."/>
            <person name="Qiu J."/>
            <person name="Zhao L."/>
            <person name="Xie H.B."/>
            <person name="Fu W.Y."/>
            <person name="Jin J."/>
            <person name="Li X.W."/>
            <person name="Jiao Y."/>
            <person name="Zhou C.C."/>
            <person name="Tu T."/>
            <person name="Chai C.Y."/>
            <person name="Gao J.L."/>
            <person name="Fan L.J."/>
            <person name="van de Weg E."/>
            <person name="Wang J.Y."/>
            <person name="Gao Z.S."/>
        </authorList>
    </citation>
    <scope>NUCLEOTIDE SEQUENCE [LARGE SCALE GENOMIC DNA]</scope>
    <source>
        <tissue evidence="2">Leaves</tissue>
    </source>
</reference>
<gene>
    <name evidence="2" type="ORF">CJ030_MR0G012594</name>
    <name evidence="3" type="ORF">CJ030_MR7G012529</name>
</gene>
<protein>
    <submittedName>
        <fullName evidence="2">Uncharacterized protein</fullName>
    </submittedName>
</protein>
<dbReference type="EMBL" id="RXIC02000025">
    <property type="protein sequence ID" value="KAB1207427.1"/>
    <property type="molecule type" value="Genomic_DNA"/>
</dbReference>
<dbReference type="OrthoDB" id="606645at2759"/>
<organism evidence="2 4">
    <name type="scientific">Morella rubra</name>
    <name type="common">Chinese bayberry</name>
    <dbReference type="NCBI Taxonomy" id="262757"/>
    <lineage>
        <taxon>Eukaryota</taxon>
        <taxon>Viridiplantae</taxon>
        <taxon>Streptophyta</taxon>
        <taxon>Embryophyta</taxon>
        <taxon>Tracheophyta</taxon>
        <taxon>Spermatophyta</taxon>
        <taxon>Magnoliopsida</taxon>
        <taxon>eudicotyledons</taxon>
        <taxon>Gunneridae</taxon>
        <taxon>Pentapetalae</taxon>
        <taxon>rosids</taxon>
        <taxon>fabids</taxon>
        <taxon>Fagales</taxon>
        <taxon>Myricaceae</taxon>
        <taxon>Morella</taxon>
    </lineage>
</organism>
<name>A0A6A1UHY9_9ROSI</name>
<dbReference type="Pfam" id="PF22272">
    <property type="entry name" value="LEA_3b"/>
    <property type="match status" value="1"/>
</dbReference>
<keyword evidence="4" id="KW-1185">Reference proteome</keyword>